<protein>
    <submittedName>
        <fullName evidence="3">Repeat domain (List_Bact_rpt)</fullName>
    </submittedName>
</protein>
<name>A0A521FD27_9BACT</name>
<feature type="domain" description="Bacterial repeat" evidence="2">
    <location>
        <begin position="108"/>
        <end position="173"/>
    </location>
</feature>
<organism evidence="3 4">
    <name type="scientific">Fodinibius sediminis</name>
    <dbReference type="NCBI Taxonomy" id="1214077"/>
    <lineage>
        <taxon>Bacteria</taxon>
        <taxon>Pseudomonadati</taxon>
        <taxon>Balneolota</taxon>
        <taxon>Balneolia</taxon>
        <taxon>Balneolales</taxon>
        <taxon>Balneolaceae</taxon>
        <taxon>Fodinibius</taxon>
    </lineage>
</organism>
<proteinExistence type="predicted"/>
<dbReference type="RefSeq" id="WP_142716076.1">
    <property type="nucleotide sequence ID" value="NZ_FXTH01000030.1"/>
</dbReference>
<sequence length="439" mass="48495">MKVFFYSLVILWALFITSCSTADDTKMYEVTASVSPSNAGTISPAPDSTYEEGTEITLQAQPKDRYVFSSWSGDIDTTRQVVSLTVDQDYDVTAHFELKEYNLWLDVEGGGTIYEKVIQQPSKEYQHGTVVELTARAAEGWELAGWKGDLSGSENPVQITVDEPKQIVAEFEIQQFGVTTSTKGEGTVKKEPDQPTYEYGTEVTVTAQPVEGWNFLEWQGDATGTQPTAQLTVDSPKEAMAVFEEQTFSVTTSVTGNGRIEVSPDQPSYTYNEEVEFTAIPEGDHIFLGWDGDLSGSSTTQTVAMTSDMDIKATFNTVINALSYQFYPSVIIGDRIYDSRLSLINDLPGGVLLEKFIVQRADGSLLIEENVNKTIASDEGISYNLSFGIAPTKDEFETYTVQWVCEYEGEQLIKEGGVTSLSPFKTKQEPNITTIEVEP</sequence>
<gene>
    <name evidence="3" type="ORF">SAMN06265218_1304</name>
</gene>
<dbReference type="OrthoDB" id="3179827at2"/>
<evidence type="ECO:0000313" key="4">
    <source>
        <dbReference type="Proteomes" id="UP000317593"/>
    </source>
</evidence>
<dbReference type="EMBL" id="FXTH01000030">
    <property type="protein sequence ID" value="SMO94097.1"/>
    <property type="molecule type" value="Genomic_DNA"/>
</dbReference>
<accession>A0A521FD27</accession>
<feature type="domain" description="Bacterial repeat" evidence="2">
    <location>
        <begin position="249"/>
        <end position="317"/>
    </location>
</feature>
<dbReference type="Pfam" id="PF18998">
    <property type="entry name" value="Flg_new_2"/>
    <property type="match status" value="4"/>
</dbReference>
<feature type="domain" description="Bacterial repeat" evidence="2">
    <location>
        <begin position="31"/>
        <end position="99"/>
    </location>
</feature>
<keyword evidence="1" id="KW-0732">Signal</keyword>
<dbReference type="AlphaFoldDB" id="A0A521FD27"/>
<dbReference type="Proteomes" id="UP000317593">
    <property type="component" value="Unassembled WGS sequence"/>
</dbReference>
<feature type="signal peptide" evidence="1">
    <location>
        <begin position="1"/>
        <end position="22"/>
    </location>
</feature>
<keyword evidence="4" id="KW-1185">Reference proteome</keyword>
<evidence type="ECO:0000313" key="3">
    <source>
        <dbReference type="EMBL" id="SMO94097.1"/>
    </source>
</evidence>
<dbReference type="InterPro" id="IPR044060">
    <property type="entry name" value="Bacterial_rp_domain"/>
</dbReference>
<evidence type="ECO:0000256" key="1">
    <source>
        <dbReference type="SAM" id="SignalP"/>
    </source>
</evidence>
<dbReference type="PROSITE" id="PS51257">
    <property type="entry name" value="PROKAR_LIPOPROTEIN"/>
    <property type="match status" value="1"/>
</dbReference>
<feature type="chain" id="PRO_5022117619" evidence="1">
    <location>
        <begin position="23"/>
        <end position="439"/>
    </location>
</feature>
<reference evidence="3 4" key="1">
    <citation type="submission" date="2017-05" db="EMBL/GenBank/DDBJ databases">
        <authorList>
            <person name="Varghese N."/>
            <person name="Submissions S."/>
        </authorList>
    </citation>
    <scope>NUCLEOTIDE SEQUENCE [LARGE SCALE GENOMIC DNA]</scope>
    <source>
        <strain evidence="3 4">DSM 21194</strain>
    </source>
</reference>
<evidence type="ECO:0000259" key="2">
    <source>
        <dbReference type="Pfam" id="PF18998"/>
    </source>
</evidence>
<feature type="domain" description="Bacterial repeat" evidence="2">
    <location>
        <begin position="178"/>
        <end position="245"/>
    </location>
</feature>